<dbReference type="eggNOG" id="ENOG502S8Y6">
    <property type="taxonomic scope" value="Eukaryota"/>
</dbReference>
<name>K6UTY2_PLACD</name>
<accession>K6UTY2</accession>
<keyword evidence="2" id="KW-1133">Transmembrane helix</keyword>
<dbReference type="EMBL" id="DF157098">
    <property type="protein sequence ID" value="GAB65585.1"/>
    <property type="molecule type" value="Genomic_DNA"/>
</dbReference>
<proteinExistence type="predicted"/>
<dbReference type="OrthoDB" id="439796at2759"/>
<sequence>MGSSIQPSRFLDSAVLSLFAMVISAAFLYMFSEFYLLSFEAKLLNNKVSMVLSRLFPFKVRNAKMNNEKTFEYNLTHILLLTICIIILSLKPDYSFHSKLTFKECKRSQGKEDSHKMDDLDRMQRDKKK</sequence>
<keyword evidence="4" id="KW-1185">Reference proteome</keyword>
<feature type="transmembrane region" description="Helical" evidence="2">
    <location>
        <begin position="14"/>
        <end position="37"/>
    </location>
</feature>
<evidence type="ECO:0000313" key="4">
    <source>
        <dbReference type="Proteomes" id="UP000006319"/>
    </source>
</evidence>
<reference evidence="3 4" key="1">
    <citation type="journal article" date="2012" name="Nat. Genet.">
        <title>Plasmodium cynomolgi genome sequences provide insight into Plasmodium vivax and the monkey malaria clade.</title>
        <authorList>
            <person name="Tachibana S."/>
            <person name="Sullivan S.A."/>
            <person name="Kawai S."/>
            <person name="Nakamura S."/>
            <person name="Kim H.R."/>
            <person name="Goto N."/>
            <person name="Arisue N."/>
            <person name="Palacpac N.M.Q."/>
            <person name="Honma H."/>
            <person name="Yagi M."/>
            <person name="Tougan T."/>
            <person name="Katakai Y."/>
            <person name="Kaneko O."/>
            <person name="Mita T."/>
            <person name="Kita K."/>
            <person name="Yasutomi Y."/>
            <person name="Sutton P.L."/>
            <person name="Shakhbatyan R."/>
            <person name="Horii T."/>
            <person name="Yasunaga T."/>
            <person name="Barnwell J.W."/>
            <person name="Escalante A.A."/>
            <person name="Carlton J.M."/>
            <person name="Tanabe K."/>
        </authorList>
    </citation>
    <scope>NUCLEOTIDE SEQUENCE [LARGE SCALE GENOMIC DNA]</scope>
    <source>
        <strain evidence="3 4">B</strain>
    </source>
</reference>
<keyword evidence="2" id="KW-0472">Membrane</keyword>
<dbReference type="RefSeq" id="XP_004221532.1">
    <property type="nucleotide sequence ID" value="XM_004221484.1"/>
</dbReference>
<feature type="region of interest" description="Disordered" evidence="1">
    <location>
        <begin position="107"/>
        <end position="129"/>
    </location>
</feature>
<evidence type="ECO:0000313" key="3">
    <source>
        <dbReference type="EMBL" id="GAB65585.1"/>
    </source>
</evidence>
<dbReference type="AlphaFoldDB" id="K6UTY2"/>
<protein>
    <recommendedName>
        <fullName evidence="5">Antigen UB05</fullName>
    </recommendedName>
</protein>
<organism evidence="3 4">
    <name type="scientific">Plasmodium cynomolgi (strain B)</name>
    <dbReference type="NCBI Taxonomy" id="1120755"/>
    <lineage>
        <taxon>Eukaryota</taxon>
        <taxon>Sar</taxon>
        <taxon>Alveolata</taxon>
        <taxon>Apicomplexa</taxon>
        <taxon>Aconoidasida</taxon>
        <taxon>Haemosporida</taxon>
        <taxon>Plasmodiidae</taxon>
        <taxon>Plasmodium</taxon>
        <taxon>Plasmodium (Plasmodium)</taxon>
    </lineage>
</organism>
<dbReference type="PhylomeDB" id="K6UTY2"/>
<dbReference type="VEuPathDB" id="PlasmoDB:PCYB_063170"/>
<evidence type="ECO:0000256" key="1">
    <source>
        <dbReference type="SAM" id="MobiDB-lite"/>
    </source>
</evidence>
<keyword evidence="2" id="KW-0812">Transmembrane</keyword>
<dbReference type="OMA" id="YMFSEFY"/>
<dbReference type="KEGG" id="pcy:PCYB_063170"/>
<gene>
    <name evidence="3" type="ORF">PCYB_063170</name>
</gene>
<evidence type="ECO:0000256" key="2">
    <source>
        <dbReference type="SAM" id="Phobius"/>
    </source>
</evidence>
<dbReference type="GeneID" id="14691825"/>
<dbReference type="Proteomes" id="UP000006319">
    <property type="component" value="Chromosome 6"/>
</dbReference>
<feature type="transmembrane region" description="Helical" evidence="2">
    <location>
        <begin position="71"/>
        <end position="90"/>
    </location>
</feature>
<evidence type="ECO:0008006" key="5">
    <source>
        <dbReference type="Google" id="ProtNLM"/>
    </source>
</evidence>